<protein>
    <submittedName>
        <fullName evidence="1">Uncharacterized protein</fullName>
    </submittedName>
</protein>
<dbReference type="KEGG" id="psn:Pedsa_3779"/>
<evidence type="ECO:0000313" key="1">
    <source>
        <dbReference type="EMBL" id="ADY54308.1"/>
    </source>
</evidence>
<evidence type="ECO:0000313" key="2">
    <source>
        <dbReference type="Proteomes" id="UP000000310"/>
    </source>
</evidence>
<reference evidence="1 2" key="1">
    <citation type="journal article" date="2011" name="Stand. Genomic Sci.">
        <title>Complete genome sequence of the gliding, heparinolytic Pedobacter saltans type strain (113).</title>
        <authorList>
            <person name="Liolios K."/>
            <person name="Sikorski J."/>
            <person name="Lu M."/>
            <person name="Nolan M."/>
            <person name="Lapidus A."/>
            <person name="Lucas S."/>
            <person name="Hammon N."/>
            <person name="Deshpande S."/>
            <person name="Cheng J.F."/>
            <person name="Tapia R."/>
            <person name="Han C."/>
            <person name="Goodwin L."/>
            <person name="Pitluck S."/>
            <person name="Huntemann M."/>
            <person name="Ivanova N."/>
            <person name="Pagani I."/>
            <person name="Mavromatis K."/>
            <person name="Ovchinikova G."/>
            <person name="Pati A."/>
            <person name="Chen A."/>
            <person name="Palaniappan K."/>
            <person name="Land M."/>
            <person name="Hauser L."/>
            <person name="Brambilla E.M."/>
            <person name="Kotsyurbenko O."/>
            <person name="Rohde M."/>
            <person name="Tindall B.J."/>
            <person name="Abt B."/>
            <person name="Goker M."/>
            <person name="Detter J.C."/>
            <person name="Woyke T."/>
            <person name="Bristow J."/>
            <person name="Eisen J.A."/>
            <person name="Markowitz V."/>
            <person name="Hugenholtz P."/>
            <person name="Klenk H.P."/>
            <person name="Kyrpides N.C."/>
        </authorList>
    </citation>
    <scope>NUCLEOTIDE SEQUENCE [LARGE SCALE GENOMIC DNA]</scope>
    <source>
        <strain evidence="2">ATCC 51119 / DSM 12145 / JCM 21818 / LMG 10337 / NBRC 100064 / NCIMB 13643</strain>
    </source>
</reference>
<reference evidence="2" key="2">
    <citation type="submission" date="2011-02" db="EMBL/GenBank/DDBJ databases">
        <title>The complete genome of Pedobacter saltans DSM 12145.</title>
        <authorList>
            <consortium name="US DOE Joint Genome Institute (JGI-PGF)"/>
            <person name="Lucas S."/>
            <person name="Copeland A."/>
            <person name="Lapidus A."/>
            <person name="Bruce D."/>
            <person name="Goodwin L."/>
            <person name="Pitluck S."/>
            <person name="Kyrpides N."/>
            <person name="Mavromatis K."/>
            <person name="Pagani I."/>
            <person name="Ivanova N."/>
            <person name="Ovchinnikova G."/>
            <person name="Lu M."/>
            <person name="Detter J.C."/>
            <person name="Han C."/>
            <person name="Land M."/>
            <person name="Hauser L."/>
            <person name="Markowitz V."/>
            <person name="Cheng J.-F."/>
            <person name="Hugenholtz P."/>
            <person name="Woyke T."/>
            <person name="Wu D."/>
            <person name="Tindall B."/>
            <person name="Pomrenke H.G."/>
            <person name="Brambilla E."/>
            <person name="Klenk H.-P."/>
            <person name="Eisen J.A."/>
        </authorList>
    </citation>
    <scope>NUCLEOTIDE SEQUENCE [LARGE SCALE GENOMIC DNA]</scope>
    <source>
        <strain evidence="2">ATCC 51119 / DSM 12145 / JCM 21818 / LMG 10337 / NBRC 100064 / NCIMB 13643</strain>
    </source>
</reference>
<dbReference type="HOGENOM" id="CLU_2635401_0_0_10"/>
<name>F0S735_PSESL</name>
<dbReference type="STRING" id="762903.Pedsa_3779"/>
<gene>
    <name evidence="1" type="ordered locus">Pedsa_3779</name>
</gene>
<keyword evidence="2" id="KW-1185">Reference proteome</keyword>
<sequence>MTLFGPDESGLCFLEVEALLSLQKHVSSRLKIAYKKIQYKFEQALRNQKIKNFKSALCILKISIYICIPNREDVFKE</sequence>
<dbReference type="EMBL" id="CP002545">
    <property type="protein sequence ID" value="ADY54308.1"/>
    <property type="molecule type" value="Genomic_DNA"/>
</dbReference>
<dbReference type="Proteomes" id="UP000000310">
    <property type="component" value="Chromosome"/>
</dbReference>
<dbReference type="AlphaFoldDB" id="F0S735"/>
<accession>F0S735</accession>
<proteinExistence type="predicted"/>
<organism evidence="1 2">
    <name type="scientific">Pseudopedobacter saltans (strain ATCC 51119 / DSM 12145 / JCM 21818 / CCUG 39354 / LMG 10337 / NBRC 100064 / NCIMB 13643)</name>
    <name type="common">Pedobacter saltans</name>
    <dbReference type="NCBI Taxonomy" id="762903"/>
    <lineage>
        <taxon>Bacteria</taxon>
        <taxon>Pseudomonadati</taxon>
        <taxon>Bacteroidota</taxon>
        <taxon>Sphingobacteriia</taxon>
        <taxon>Sphingobacteriales</taxon>
        <taxon>Sphingobacteriaceae</taxon>
        <taxon>Pseudopedobacter</taxon>
    </lineage>
</organism>